<proteinExistence type="predicted"/>
<sequence>MGEGGDGGERVWVGFEPSHPPSLPRGFPRYPHKSGPRFSHDRVQRRGVPGRWPEDCAEDIRHADPDGARRRSDGVVRGGPGLARRHVLVRRRRRVERRRGGRGAVREDPAARVGGAHPERDVQQDGNRCRGPRPAAGVRRLAARVHRGLQQLLHPHGPRHVAGFRVRRRLLRRLGGSPGENGRGDAARRTQEGRRHALPRRQQQQRVPEAPAQAEDVRRRQHRWPPGVQVPDGR</sequence>
<accession>A0A8H8A1V7</accession>
<organism evidence="2 3">
    <name type="scientific">Olpidium bornovanus</name>
    <dbReference type="NCBI Taxonomy" id="278681"/>
    <lineage>
        <taxon>Eukaryota</taxon>
        <taxon>Fungi</taxon>
        <taxon>Fungi incertae sedis</taxon>
        <taxon>Olpidiomycota</taxon>
        <taxon>Olpidiomycotina</taxon>
        <taxon>Olpidiomycetes</taxon>
        <taxon>Olpidiales</taxon>
        <taxon>Olpidiaceae</taxon>
        <taxon>Olpidium</taxon>
    </lineage>
</organism>
<feature type="compositionally biased region" description="Basic and acidic residues" evidence="1">
    <location>
        <begin position="52"/>
        <end position="74"/>
    </location>
</feature>
<feature type="compositionally biased region" description="Basic residues" evidence="1">
    <location>
        <begin position="83"/>
        <end position="101"/>
    </location>
</feature>
<feature type="compositionally biased region" description="Basic and acidic residues" evidence="1">
    <location>
        <begin position="182"/>
        <end position="195"/>
    </location>
</feature>
<reference evidence="2 3" key="1">
    <citation type="journal article" name="Sci. Rep.">
        <title>Genome-scale phylogenetic analyses confirm Olpidium as the closest living zoosporic fungus to the non-flagellated, terrestrial fungi.</title>
        <authorList>
            <person name="Chang Y."/>
            <person name="Rochon D."/>
            <person name="Sekimoto S."/>
            <person name="Wang Y."/>
            <person name="Chovatia M."/>
            <person name="Sandor L."/>
            <person name="Salamov A."/>
            <person name="Grigoriev I.V."/>
            <person name="Stajich J.E."/>
            <person name="Spatafora J.W."/>
        </authorList>
    </citation>
    <scope>NUCLEOTIDE SEQUENCE [LARGE SCALE GENOMIC DNA]</scope>
    <source>
        <strain evidence="2">S191</strain>
    </source>
</reference>
<dbReference type="EMBL" id="JAEFCI010000341">
    <property type="protein sequence ID" value="KAG5463619.1"/>
    <property type="molecule type" value="Genomic_DNA"/>
</dbReference>
<name>A0A8H8A1V7_9FUNG</name>
<evidence type="ECO:0000313" key="3">
    <source>
        <dbReference type="Proteomes" id="UP000673691"/>
    </source>
</evidence>
<feature type="region of interest" description="Disordered" evidence="1">
    <location>
        <begin position="172"/>
        <end position="234"/>
    </location>
</feature>
<keyword evidence="3" id="KW-1185">Reference proteome</keyword>
<evidence type="ECO:0000256" key="1">
    <source>
        <dbReference type="SAM" id="MobiDB-lite"/>
    </source>
</evidence>
<comment type="caution">
    <text evidence="2">The sequence shown here is derived from an EMBL/GenBank/DDBJ whole genome shotgun (WGS) entry which is preliminary data.</text>
</comment>
<dbReference type="Proteomes" id="UP000673691">
    <property type="component" value="Unassembled WGS sequence"/>
</dbReference>
<feature type="region of interest" description="Disordered" evidence="1">
    <location>
        <begin position="1"/>
        <end position="134"/>
    </location>
</feature>
<protein>
    <submittedName>
        <fullName evidence="2">Uncharacterized protein</fullName>
    </submittedName>
</protein>
<dbReference type="AlphaFoldDB" id="A0A8H8A1V7"/>
<evidence type="ECO:0000313" key="2">
    <source>
        <dbReference type="EMBL" id="KAG5463619.1"/>
    </source>
</evidence>
<gene>
    <name evidence="2" type="ORF">BJ554DRAFT_6016</name>
</gene>